<evidence type="ECO:0008006" key="4">
    <source>
        <dbReference type="Google" id="ProtNLM"/>
    </source>
</evidence>
<proteinExistence type="predicted"/>
<evidence type="ECO:0000256" key="1">
    <source>
        <dbReference type="SAM" id="MobiDB-lite"/>
    </source>
</evidence>
<name>A0A316G7Z9_9RHOB</name>
<dbReference type="AlphaFoldDB" id="A0A316G7Z9"/>
<evidence type="ECO:0000313" key="2">
    <source>
        <dbReference type="EMBL" id="PWK55840.1"/>
    </source>
</evidence>
<dbReference type="OrthoDB" id="9811127at2"/>
<dbReference type="Proteomes" id="UP000245390">
    <property type="component" value="Unassembled WGS sequence"/>
</dbReference>
<accession>A0A316G7Z9</accession>
<evidence type="ECO:0000313" key="3">
    <source>
        <dbReference type="Proteomes" id="UP000245390"/>
    </source>
</evidence>
<sequence>MQEDRSKKVEERAHGIWESEGRPDGKHDEHWKRAEQELSEGEKQSETPKARSSTASGGSEKKRRQSKA</sequence>
<dbReference type="Pfam" id="PF11154">
    <property type="entry name" value="DUF2934"/>
    <property type="match status" value="1"/>
</dbReference>
<dbReference type="EMBL" id="QGGV01000006">
    <property type="protein sequence ID" value="PWK55840.1"/>
    <property type="molecule type" value="Genomic_DNA"/>
</dbReference>
<organism evidence="2 3">
    <name type="scientific">Silicimonas algicola</name>
    <dbReference type="NCBI Taxonomy" id="1826607"/>
    <lineage>
        <taxon>Bacteria</taxon>
        <taxon>Pseudomonadati</taxon>
        <taxon>Pseudomonadota</taxon>
        <taxon>Alphaproteobacteria</taxon>
        <taxon>Rhodobacterales</taxon>
        <taxon>Paracoccaceae</taxon>
    </lineage>
</organism>
<dbReference type="KEGG" id="salo:EF888_15760"/>
<dbReference type="InterPro" id="IPR021327">
    <property type="entry name" value="DUF2934"/>
</dbReference>
<dbReference type="RefSeq" id="WP_109759898.1">
    <property type="nucleotide sequence ID" value="NZ_CP034588.1"/>
</dbReference>
<feature type="region of interest" description="Disordered" evidence="1">
    <location>
        <begin position="1"/>
        <end position="68"/>
    </location>
</feature>
<keyword evidence="3" id="KW-1185">Reference proteome</keyword>
<protein>
    <recommendedName>
        <fullName evidence="4">DUF2934 family protein</fullName>
    </recommendedName>
</protein>
<gene>
    <name evidence="2" type="ORF">C8D95_106236</name>
</gene>
<reference evidence="2 3" key="1">
    <citation type="submission" date="2018-05" db="EMBL/GenBank/DDBJ databases">
        <title>Genomic Encyclopedia of Type Strains, Phase IV (KMG-IV): sequencing the most valuable type-strain genomes for metagenomic binning, comparative biology and taxonomic classification.</title>
        <authorList>
            <person name="Goeker M."/>
        </authorList>
    </citation>
    <scope>NUCLEOTIDE SEQUENCE [LARGE SCALE GENOMIC DNA]</scope>
    <source>
        <strain evidence="2 3">DSM 103371</strain>
    </source>
</reference>
<feature type="compositionally biased region" description="Basic and acidic residues" evidence="1">
    <location>
        <begin position="1"/>
        <end position="49"/>
    </location>
</feature>
<comment type="caution">
    <text evidence="2">The sequence shown here is derived from an EMBL/GenBank/DDBJ whole genome shotgun (WGS) entry which is preliminary data.</text>
</comment>